<comment type="caution">
    <text evidence="1">The sequence shown here is derived from an EMBL/GenBank/DDBJ whole genome shotgun (WGS) entry which is preliminary data.</text>
</comment>
<gene>
    <name evidence="1" type="ORF">BDR25DRAFT_394580</name>
</gene>
<reference evidence="1" key="1">
    <citation type="journal article" date="2020" name="Stud. Mycol.">
        <title>101 Dothideomycetes genomes: a test case for predicting lifestyles and emergence of pathogens.</title>
        <authorList>
            <person name="Haridas S."/>
            <person name="Albert R."/>
            <person name="Binder M."/>
            <person name="Bloem J."/>
            <person name="Labutti K."/>
            <person name="Salamov A."/>
            <person name="Andreopoulos B."/>
            <person name="Baker S."/>
            <person name="Barry K."/>
            <person name="Bills G."/>
            <person name="Bluhm B."/>
            <person name="Cannon C."/>
            <person name="Castanera R."/>
            <person name="Culley D."/>
            <person name="Daum C."/>
            <person name="Ezra D."/>
            <person name="Gonzalez J."/>
            <person name="Henrissat B."/>
            <person name="Kuo A."/>
            <person name="Liang C."/>
            <person name="Lipzen A."/>
            <person name="Lutzoni F."/>
            <person name="Magnuson J."/>
            <person name="Mondo S."/>
            <person name="Nolan M."/>
            <person name="Ohm R."/>
            <person name="Pangilinan J."/>
            <person name="Park H.-J."/>
            <person name="Ramirez L."/>
            <person name="Alfaro M."/>
            <person name="Sun H."/>
            <person name="Tritt A."/>
            <person name="Yoshinaga Y."/>
            <person name="Zwiers L.-H."/>
            <person name="Turgeon B."/>
            <person name="Goodwin S."/>
            <person name="Spatafora J."/>
            <person name="Crous P."/>
            <person name="Grigoriev I."/>
        </authorList>
    </citation>
    <scope>NUCLEOTIDE SEQUENCE</scope>
    <source>
        <strain evidence="1">ATCC 200398</strain>
    </source>
</reference>
<sequence length="658" mass="72653">MKENASLAERQDIHPSQALDATAQHPSVFITELLTPHNSAMSELISGIAKLSPFSKVKKAVDDDDLGEETDANTVAGGGHAARPTAITKERLRVSHALKSFLVHEGVLAERDAGLDSDSDQPTEGLRALLNEPHVNVPTEVSDRSHPLPDYFVSSSHNTYLVAHQLFGASNATAYETALSTGARCVEIDAWDNDDDNEEPKVTHGYTLVSHIPFRKVCEAIRDVVDKETAVASNPAPIMLSLENHCSTHGQLRLAQIMKEVWGDRLLSKAIREKGTREEEGGEHVTLEELGSKIIVIVEYHLPNEAASSDSSDSSEDEDERKDHQAYKDQRRATNAGTIIPELAELGVYAQSVKPANTSWFQSQLENRPHHHLINVSETGLKAFLPAQSTKIARHNSKHLMRVFPKGTRISSKNLSPVPFWGVGAQICAMNWQTFGAPMQLNEALFSGSDGYVLKPTALRGGGSGNLNTGRKKKLRLHIGGATDIPIPAKRDTDDVIRPYLTCTLVHPNDLANSPTKRKTAPYKPHKITGFLHRENPAPTDPLWKETLEWEYEDNELVFLRLLIKSDDSFASNPTFAVAALRVSYAAQGWKFIRMLDLKGHETKCSLLFIILAIGWDLLRDSKLSLTHLSLFLPLSIMKFHASNSEISPAVIRFLSSF</sequence>
<dbReference type="Proteomes" id="UP000799755">
    <property type="component" value="Unassembled WGS sequence"/>
</dbReference>
<keyword evidence="2" id="KW-1185">Reference proteome</keyword>
<dbReference type="EMBL" id="MU003514">
    <property type="protein sequence ID" value="KAF2468732.1"/>
    <property type="molecule type" value="Genomic_DNA"/>
</dbReference>
<accession>A0ACB6QR20</accession>
<proteinExistence type="predicted"/>
<evidence type="ECO:0000313" key="1">
    <source>
        <dbReference type="EMBL" id="KAF2468732.1"/>
    </source>
</evidence>
<protein>
    <submittedName>
        <fullName evidence="1">PLC-like phosphodiesterase</fullName>
    </submittedName>
</protein>
<evidence type="ECO:0000313" key="2">
    <source>
        <dbReference type="Proteomes" id="UP000799755"/>
    </source>
</evidence>
<organism evidence="1 2">
    <name type="scientific">Lindgomyces ingoldianus</name>
    <dbReference type="NCBI Taxonomy" id="673940"/>
    <lineage>
        <taxon>Eukaryota</taxon>
        <taxon>Fungi</taxon>
        <taxon>Dikarya</taxon>
        <taxon>Ascomycota</taxon>
        <taxon>Pezizomycotina</taxon>
        <taxon>Dothideomycetes</taxon>
        <taxon>Pleosporomycetidae</taxon>
        <taxon>Pleosporales</taxon>
        <taxon>Lindgomycetaceae</taxon>
        <taxon>Lindgomyces</taxon>
    </lineage>
</organism>
<name>A0ACB6QR20_9PLEO</name>